<sequence length="109" mass="12328">MRKPERPPDLEVELRLFSTEEGGLQQSLPQGCRLPNDFGLEGEMNDGMYIFKGDPPAPGEIGLAELWLLVPERNAGRLQMGSKFYPWHERLIGEGTVREVINPVLRLQV</sequence>
<evidence type="ECO:0000313" key="2">
    <source>
        <dbReference type="Proteomes" id="UP000298438"/>
    </source>
</evidence>
<dbReference type="Proteomes" id="UP000298438">
    <property type="component" value="Unassembled WGS sequence"/>
</dbReference>
<protein>
    <submittedName>
        <fullName evidence="1">Uncharacterized protein</fullName>
    </submittedName>
</protein>
<reference evidence="1 2" key="1">
    <citation type="submission" date="2019-03" db="EMBL/GenBank/DDBJ databases">
        <title>Draft Genome Sequence of Massilia arenosa sp. nov., a Novel Massilia Species Isolated from a Sandy-loam Maize Soil.</title>
        <authorList>
            <person name="Raths R."/>
            <person name="Peta V."/>
            <person name="Bucking H."/>
        </authorList>
    </citation>
    <scope>NUCLEOTIDE SEQUENCE [LARGE SCALE GENOMIC DNA]</scope>
    <source>
        <strain evidence="1 2">MC02</strain>
    </source>
</reference>
<dbReference type="OrthoDB" id="9155827at2"/>
<dbReference type="EMBL" id="SPVF01000233">
    <property type="protein sequence ID" value="TFW15437.1"/>
    <property type="molecule type" value="Genomic_DNA"/>
</dbReference>
<keyword evidence="2" id="KW-1185">Reference proteome</keyword>
<gene>
    <name evidence="1" type="ORF">E4L96_18255</name>
</gene>
<evidence type="ECO:0000313" key="1">
    <source>
        <dbReference type="EMBL" id="TFW15437.1"/>
    </source>
</evidence>
<comment type="caution">
    <text evidence="1">The sequence shown here is derived from an EMBL/GenBank/DDBJ whole genome shotgun (WGS) entry which is preliminary data.</text>
</comment>
<proteinExistence type="predicted"/>
<dbReference type="RefSeq" id="WP_135208643.1">
    <property type="nucleotide sequence ID" value="NZ_SPVF01000233.1"/>
</dbReference>
<name>A0A4Y9S1R8_9BURK</name>
<organism evidence="1 2">
    <name type="scientific">Zemynaea arenosa</name>
    <dbReference type="NCBI Taxonomy" id="2561931"/>
    <lineage>
        <taxon>Bacteria</taxon>
        <taxon>Pseudomonadati</taxon>
        <taxon>Pseudomonadota</taxon>
        <taxon>Betaproteobacteria</taxon>
        <taxon>Burkholderiales</taxon>
        <taxon>Oxalobacteraceae</taxon>
        <taxon>Telluria group</taxon>
        <taxon>Zemynaea</taxon>
    </lineage>
</organism>
<dbReference type="AlphaFoldDB" id="A0A4Y9S1R8"/>
<accession>A0A4Y9S1R8</accession>